<sequence>MSQFESPIPLSEIETVLTWVDTFNLSRPTKKINRDFSDAVLLAEILNVHYPKLVEMHNYPPRNSHSLKLNNWMTLNRKVLKKLKLNLCLNTMEQLANSSSGVIERVLVMVRDKIRRDEEANKASKDEGTNMSSGGSYYEACGDDEHILVVPVKTRINGVLETLQQKVVSYDTYCTLKEELKDAYSATEVLKQKVEHLDNLLKLKEERINELQNQLERKQTRRKEAEALQNTLSVPFETNLMSTDCLINSPMRTPSLKTLDTKVKGEESKIKIEEIKTKEEESNIKASESKTKADEANIRPPISKPKVDESSFKSIESKTKIDESNTRATESKTSIEDTKIRTVDSKPRVEENTIRLLDSKTKVEESRIPVLKSHSKPCLNDVHNALDSSISNRSLNITVTNMKYDIFKDTENVNDKYELNTDHEEEFKDSVGDIITIEETVQKEINNIINQKQPMYQSPDYV</sequence>
<dbReference type="InterPro" id="IPR036872">
    <property type="entry name" value="CH_dom_sf"/>
</dbReference>
<organism evidence="4 5">
    <name type="scientific">Arctia plantaginis</name>
    <name type="common">Wood tiger moth</name>
    <name type="synonym">Phalaena plantaginis</name>
    <dbReference type="NCBI Taxonomy" id="874455"/>
    <lineage>
        <taxon>Eukaryota</taxon>
        <taxon>Metazoa</taxon>
        <taxon>Ecdysozoa</taxon>
        <taxon>Arthropoda</taxon>
        <taxon>Hexapoda</taxon>
        <taxon>Insecta</taxon>
        <taxon>Pterygota</taxon>
        <taxon>Neoptera</taxon>
        <taxon>Endopterygota</taxon>
        <taxon>Lepidoptera</taxon>
        <taxon>Glossata</taxon>
        <taxon>Ditrysia</taxon>
        <taxon>Noctuoidea</taxon>
        <taxon>Erebidae</taxon>
        <taxon>Arctiinae</taxon>
        <taxon>Arctia</taxon>
    </lineage>
</organism>
<dbReference type="GO" id="GO:0005930">
    <property type="term" value="C:axoneme"/>
    <property type="evidence" value="ECO:0007669"/>
    <property type="project" value="TreeGrafter"/>
</dbReference>
<feature type="domain" description="Calponin-homology (CH)" evidence="3">
    <location>
        <begin position="10"/>
        <end position="118"/>
    </location>
</feature>
<protein>
    <recommendedName>
        <fullName evidence="3">Calponin-homology (CH) domain-containing protein</fullName>
    </recommendedName>
</protein>
<name>A0A8S0ZL44_ARCPL</name>
<dbReference type="InterPro" id="IPR001715">
    <property type="entry name" value="CH_dom"/>
</dbReference>
<dbReference type="PROSITE" id="PS50021">
    <property type="entry name" value="CH"/>
    <property type="match status" value="1"/>
</dbReference>
<feature type="compositionally biased region" description="Basic and acidic residues" evidence="2">
    <location>
        <begin position="305"/>
        <end position="333"/>
    </location>
</feature>
<dbReference type="GO" id="GO:0051493">
    <property type="term" value="P:regulation of cytoskeleton organization"/>
    <property type="evidence" value="ECO:0007669"/>
    <property type="project" value="TreeGrafter"/>
</dbReference>
<feature type="region of interest" description="Disordered" evidence="2">
    <location>
        <begin position="278"/>
        <end position="333"/>
    </location>
</feature>
<gene>
    <name evidence="4" type="ORF">APLA_LOCUS5670</name>
</gene>
<dbReference type="EMBL" id="CADEBD010000290">
    <property type="protein sequence ID" value="CAB3232468.1"/>
    <property type="molecule type" value="Genomic_DNA"/>
</dbReference>
<reference evidence="4 5" key="1">
    <citation type="submission" date="2020-04" db="EMBL/GenBank/DDBJ databases">
        <authorList>
            <person name="Wallbank WR R."/>
            <person name="Pardo Diaz C."/>
            <person name="Kozak K."/>
            <person name="Martin S."/>
            <person name="Jiggins C."/>
            <person name="Moest M."/>
            <person name="Warren A I."/>
            <person name="Byers J.R.P. K."/>
            <person name="Montejo-Kovacevich G."/>
            <person name="Yen C E."/>
        </authorList>
    </citation>
    <scope>NUCLEOTIDE SEQUENCE [LARGE SCALE GENOMIC DNA]</scope>
</reference>
<accession>A0A8S0ZL44</accession>
<evidence type="ECO:0000313" key="5">
    <source>
        <dbReference type="Proteomes" id="UP000494256"/>
    </source>
</evidence>
<feature type="coiled-coil region" evidence="1">
    <location>
        <begin position="187"/>
        <end position="231"/>
    </location>
</feature>
<dbReference type="PANTHER" id="PTHR12509:SF9">
    <property type="entry name" value="SPERM FLAGELLAR PROTEIN 1 ISOFORM X1"/>
    <property type="match status" value="1"/>
</dbReference>
<dbReference type="FunFam" id="1.10.418.10:FF:000059">
    <property type="entry name" value="RIKEN cDNA 6430531B16 gene"/>
    <property type="match status" value="1"/>
</dbReference>
<evidence type="ECO:0000256" key="2">
    <source>
        <dbReference type="SAM" id="MobiDB-lite"/>
    </source>
</evidence>
<proteinExistence type="predicted"/>
<dbReference type="GO" id="GO:0008017">
    <property type="term" value="F:microtubule binding"/>
    <property type="evidence" value="ECO:0007669"/>
    <property type="project" value="TreeGrafter"/>
</dbReference>
<dbReference type="Pfam" id="PF06294">
    <property type="entry name" value="CH_2"/>
    <property type="match status" value="1"/>
</dbReference>
<dbReference type="AlphaFoldDB" id="A0A8S0ZL44"/>
<evidence type="ECO:0000256" key="1">
    <source>
        <dbReference type="SAM" id="Coils"/>
    </source>
</evidence>
<dbReference type="InterPro" id="IPR010441">
    <property type="entry name" value="CH_2"/>
</dbReference>
<evidence type="ECO:0000259" key="3">
    <source>
        <dbReference type="PROSITE" id="PS50021"/>
    </source>
</evidence>
<dbReference type="OrthoDB" id="3626597at2759"/>
<evidence type="ECO:0000313" key="4">
    <source>
        <dbReference type="EMBL" id="CAB3232468.1"/>
    </source>
</evidence>
<dbReference type="Proteomes" id="UP000494256">
    <property type="component" value="Unassembled WGS sequence"/>
</dbReference>
<dbReference type="InterPro" id="IPR052111">
    <property type="entry name" value="Spermatogenesis_Ciliary_MAP"/>
</dbReference>
<dbReference type="PANTHER" id="PTHR12509">
    <property type="entry name" value="SPERMATOGENESIS-ASSOCIATED 4-RELATED"/>
    <property type="match status" value="1"/>
</dbReference>
<feature type="compositionally biased region" description="Basic and acidic residues" evidence="2">
    <location>
        <begin position="278"/>
        <end position="297"/>
    </location>
</feature>
<dbReference type="SUPFAM" id="SSF47576">
    <property type="entry name" value="Calponin-homology domain, CH-domain"/>
    <property type="match status" value="1"/>
</dbReference>
<comment type="caution">
    <text evidence="4">The sequence shown here is derived from an EMBL/GenBank/DDBJ whole genome shotgun (WGS) entry which is preliminary data.</text>
</comment>
<dbReference type="Gene3D" id="1.10.418.10">
    <property type="entry name" value="Calponin-like domain"/>
    <property type="match status" value="1"/>
</dbReference>
<keyword evidence="1" id="KW-0175">Coiled coil</keyword>